<feature type="compositionally biased region" description="Acidic residues" evidence="1">
    <location>
        <begin position="84"/>
        <end position="93"/>
    </location>
</feature>
<keyword evidence="2" id="KW-0472">Membrane</keyword>
<dbReference type="OrthoDB" id="4227028at2759"/>
<keyword evidence="2" id="KW-0812">Transmembrane</keyword>
<dbReference type="PANTHER" id="PTHR28199">
    <property type="entry name" value="PROCESSING OF GAS1 AND ALP PROTEIN 2"/>
    <property type="match status" value="1"/>
</dbReference>
<dbReference type="PANTHER" id="PTHR28199:SF1">
    <property type="entry name" value="PROCESSING OF GAS1 AND ALP PROTEIN 2"/>
    <property type="match status" value="1"/>
</dbReference>
<feature type="transmembrane region" description="Helical" evidence="2">
    <location>
        <begin position="31"/>
        <end position="48"/>
    </location>
</feature>
<evidence type="ECO:0000256" key="1">
    <source>
        <dbReference type="SAM" id="MobiDB-lite"/>
    </source>
</evidence>
<evidence type="ECO:0000256" key="2">
    <source>
        <dbReference type="SAM" id="Phobius"/>
    </source>
</evidence>
<feature type="compositionally biased region" description="Basic and acidic residues" evidence="1">
    <location>
        <begin position="103"/>
        <end position="114"/>
    </location>
</feature>
<protein>
    <recommendedName>
        <fullName evidence="5">DUF1531-domain-containing protein</fullName>
    </recommendedName>
</protein>
<proteinExistence type="predicted"/>
<evidence type="ECO:0008006" key="5">
    <source>
        <dbReference type="Google" id="ProtNLM"/>
    </source>
</evidence>
<organism evidence="3 4">
    <name type="scientific">Morchella conica CCBAS932</name>
    <dbReference type="NCBI Taxonomy" id="1392247"/>
    <lineage>
        <taxon>Eukaryota</taxon>
        <taxon>Fungi</taxon>
        <taxon>Dikarya</taxon>
        <taxon>Ascomycota</taxon>
        <taxon>Pezizomycotina</taxon>
        <taxon>Pezizomycetes</taxon>
        <taxon>Pezizales</taxon>
        <taxon>Morchellaceae</taxon>
        <taxon>Morchella</taxon>
    </lineage>
</organism>
<feature type="compositionally biased region" description="Basic and acidic residues" evidence="1">
    <location>
        <begin position="55"/>
        <end position="71"/>
    </location>
</feature>
<dbReference type="Pfam" id="PF07543">
    <property type="entry name" value="PGA2"/>
    <property type="match status" value="1"/>
</dbReference>
<evidence type="ECO:0000313" key="3">
    <source>
        <dbReference type="EMBL" id="RPB09385.1"/>
    </source>
</evidence>
<dbReference type="AlphaFoldDB" id="A0A3N4KUC7"/>
<keyword evidence="4" id="KW-1185">Reference proteome</keyword>
<dbReference type="InParanoid" id="A0A3N4KUC7"/>
<dbReference type="GO" id="GO:0015031">
    <property type="term" value="P:protein transport"/>
    <property type="evidence" value="ECO:0007669"/>
    <property type="project" value="TreeGrafter"/>
</dbReference>
<reference evidence="3 4" key="1">
    <citation type="journal article" date="2018" name="Nat. Ecol. Evol.">
        <title>Pezizomycetes genomes reveal the molecular basis of ectomycorrhizal truffle lifestyle.</title>
        <authorList>
            <person name="Murat C."/>
            <person name="Payen T."/>
            <person name="Noel B."/>
            <person name="Kuo A."/>
            <person name="Morin E."/>
            <person name="Chen J."/>
            <person name="Kohler A."/>
            <person name="Krizsan K."/>
            <person name="Balestrini R."/>
            <person name="Da Silva C."/>
            <person name="Montanini B."/>
            <person name="Hainaut M."/>
            <person name="Levati E."/>
            <person name="Barry K.W."/>
            <person name="Belfiori B."/>
            <person name="Cichocki N."/>
            <person name="Clum A."/>
            <person name="Dockter R.B."/>
            <person name="Fauchery L."/>
            <person name="Guy J."/>
            <person name="Iotti M."/>
            <person name="Le Tacon F."/>
            <person name="Lindquist E.A."/>
            <person name="Lipzen A."/>
            <person name="Malagnac F."/>
            <person name="Mello A."/>
            <person name="Molinier V."/>
            <person name="Miyauchi S."/>
            <person name="Poulain J."/>
            <person name="Riccioni C."/>
            <person name="Rubini A."/>
            <person name="Sitrit Y."/>
            <person name="Splivallo R."/>
            <person name="Traeger S."/>
            <person name="Wang M."/>
            <person name="Zifcakova L."/>
            <person name="Wipf D."/>
            <person name="Zambonelli A."/>
            <person name="Paolocci F."/>
            <person name="Nowrousian M."/>
            <person name="Ottonello S."/>
            <person name="Baldrian P."/>
            <person name="Spatafora J.W."/>
            <person name="Henrissat B."/>
            <person name="Nagy L.G."/>
            <person name="Aury J.M."/>
            <person name="Wincker P."/>
            <person name="Grigoriev I.V."/>
            <person name="Bonfante P."/>
            <person name="Martin F.M."/>
        </authorList>
    </citation>
    <scope>NUCLEOTIDE SEQUENCE [LARGE SCALE GENOMIC DNA]</scope>
    <source>
        <strain evidence="3 4">CCBAS932</strain>
    </source>
</reference>
<gene>
    <name evidence="3" type="ORF">P167DRAFT_538467</name>
</gene>
<sequence>MEALTTFVQTHVLQPDNTIQILGRTYRPNDIFRMVIIIGGYLLLRPYILKMQAKFQEKDHAREVDPSEESSHSAMAARRKPAGEESDNEDDDSWGAKLRRRQRAEAAEKARLMEEENDSDDEIAEYLEKE</sequence>
<dbReference type="Proteomes" id="UP000277580">
    <property type="component" value="Unassembled WGS sequence"/>
</dbReference>
<keyword evidence="2" id="KW-1133">Transmembrane helix</keyword>
<feature type="compositionally biased region" description="Acidic residues" evidence="1">
    <location>
        <begin position="115"/>
        <end position="130"/>
    </location>
</feature>
<evidence type="ECO:0000313" key="4">
    <source>
        <dbReference type="Proteomes" id="UP000277580"/>
    </source>
</evidence>
<feature type="region of interest" description="Disordered" evidence="1">
    <location>
        <begin position="55"/>
        <end position="130"/>
    </location>
</feature>
<accession>A0A3N4KUC7</accession>
<dbReference type="STRING" id="1392247.A0A3N4KUC7"/>
<dbReference type="EMBL" id="ML119152">
    <property type="protein sequence ID" value="RPB09385.1"/>
    <property type="molecule type" value="Genomic_DNA"/>
</dbReference>
<name>A0A3N4KUC7_9PEZI</name>
<dbReference type="InterPro" id="IPR011431">
    <property type="entry name" value="Trafficking_Pga2"/>
</dbReference>